<feature type="binding site" evidence="11">
    <location>
        <position position="321"/>
    </location>
    <ligand>
        <name>Mg(2+)</name>
        <dbReference type="ChEBI" id="CHEBI:18420"/>
    </ligand>
</feature>
<dbReference type="EMBL" id="CP036287">
    <property type="protein sequence ID" value="QDU68572.1"/>
    <property type="molecule type" value="Genomic_DNA"/>
</dbReference>
<accession>A0A518BNL3</accession>
<evidence type="ECO:0000256" key="8">
    <source>
        <dbReference type="ARBA" id="ARBA00031306"/>
    </source>
</evidence>
<organism evidence="14 15">
    <name type="scientific">Engelhardtia mirabilis</name>
    <dbReference type="NCBI Taxonomy" id="2528011"/>
    <lineage>
        <taxon>Bacteria</taxon>
        <taxon>Pseudomonadati</taxon>
        <taxon>Planctomycetota</taxon>
        <taxon>Planctomycetia</taxon>
        <taxon>Planctomycetia incertae sedis</taxon>
        <taxon>Engelhardtia</taxon>
    </lineage>
</organism>
<keyword evidence="15" id="KW-1185">Reference proteome</keyword>
<sequence>MILRGPARRRLARWGLGLVAVVSAACAGPAGVHRSLAPAGEVAVQAGGSQEPAVSEPAAADGLILRERRGGVMGTTFMLEALGADAERLDAALDAAEAELRRIEDLMTTWRTSPLTELNARSGQGPVVVERELAQIIDQSLRVAEATGGAFDPTWYSAGKLWDFKAPVPTIPAGEDIATALEHVGYGRVKVDLAASTVELEAGTVLGLGGIAKGYGVDRALAVLREHGIEHGMVDAGGDLRVIGRKHGEVWQIAVRHPRRRGDVLAVIPLANIAVVTSGDYERFFELDGVRYHHILDPRTGRPATGAMSATVIGPEAGLCDALATALCVMGPEQGLELIERMERVEALIVDLNGEMHLSSGLPRADERP</sequence>
<evidence type="ECO:0000256" key="5">
    <source>
        <dbReference type="ARBA" id="ARBA00022723"/>
    </source>
</evidence>
<feature type="binding site" evidence="11">
    <location>
        <position position="210"/>
    </location>
    <ligand>
        <name>Mg(2+)</name>
        <dbReference type="ChEBI" id="CHEBI:18420"/>
    </ligand>
</feature>
<dbReference type="PANTHER" id="PTHR30040:SF2">
    <property type="entry name" value="FAD:PROTEIN FMN TRANSFERASE"/>
    <property type="match status" value="1"/>
</dbReference>
<evidence type="ECO:0000313" key="14">
    <source>
        <dbReference type="EMBL" id="QDU68572.1"/>
    </source>
</evidence>
<dbReference type="InterPro" id="IPR003374">
    <property type="entry name" value="ApbE-like_sf"/>
</dbReference>
<keyword evidence="12" id="KW-1003">Cell membrane</keyword>
<dbReference type="Pfam" id="PF02424">
    <property type="entry name" value="ApbE"/>
    <property type="match status" value="1"/>
</dbReference>
<dbReference type="RefSeq" id="WP_145067694.1">
    <property type="nucleotide sequence ID" value="NZ_CP036287.1"/>
</dbReference>
<evidence type="ECO:0000256" key="11">
    <source>
        <dbReference type="PIRSR" id="PIRSR006268-2"/>
    </source>
</evidence>
<keyword evidence="7 10" id="KW-0460">Magnesium</keyword>
<dbReference type="SUPFAM" id="SSF143631">
    <property type="entry name" value="ApbE-like"/>
    <property type="match status" value="1"/>
</dbReference>
<evidence type="ECO:0000313" key="15">
    <source>
        <dbReference type="Proteomes" id="UP000316921"/>
    </source>
</evidence>
<evidence type="ECO:0000256" key="4">
    <source>
        <dbReference type="ARBA" id="ARBA00022679"/>
    </source>
</evidence>
<comment type="similarity">
    <text evidence="10 12">Belongs to the ApbE family.</text>
</comment>
<evidence type="ECO:0000256" key="12">
    <source>
        <dbReference type="RuleBase" id="RU363002"/>
    </source>
</evidence>
<dbReference type="KEGG" id="pbap:Pla133_36710"/>
<reference evidence="14 15" key="1">
    <citation type="submission" date="2019-02" db="EMBL/GenBank/DDBJ databases">
        <title>Deep-cultivation of Planctomycetes and their phenomic and genomic characterization uncovers novel biology.</title>
        <authorList>
            <person name="Wiegand S."/>
            <person name="Jogler M."/>
            <person name="Boedeker C."/>
            <person name="Pinto D."/>
            <person name="Vollmers J."/>
            <person name="Rivas-Marin E."/>
            <person name="Kohn T."/>
            <person name="Peeters S.H."/>
            <person name="Heuer A."/>
            <person name="Rast P."/>
            <person name="Oberbeckmann S."/>
            <person name="Bunk B."/>
            <person name="Jeske O."/>
            <person name="Meyerdierks A."/>
            <person name="Storesund J.E."/>
            <person name="Kallscheuer N."/>
            <person name="Luecker S."/>
            <person name="Lage O.M."/>
            <person name="Pohl T."/>
            <person name="Merkel B.J."/>
            <person name="Hornburger P."/>
            <person name="Mueller R.-W."/>
            <person name="Bruemmer F."/>
            <person name="Labrenz M."/>
            <person name="Spormann A.M."/>
            <person name="Op den Camp H."/>
            <person name="Overmann J."/>
            <person name="Amann R."/>
            <person name="Jetten M.S.M."/>
            <person name="Mascher T."/>
            <person name="Medema M.H."/>
            <person name="Devos D.P."/>
            <person name="Kaster A.-K."/>
            <person name="Ovreas L."/>
            <person name="Rohde M."/>
            <person name="Galperin M.Y."/>
            <person name="Jogler C."/>
        </authorList>
    </citation>
    <scope>NUCLEOTIDE SEQUENCE [LARGE SCALE GENOMIC DNA]</scope>
    <source>
        <strain evidence="14 15">Pla133</strain>
    </source>
</reference>
<dbReference type="AlphaFoldDB" id="A0A518BNL3"/>
<comment type="catalytic activity">
    <reaction evidence="9 10 12">
        <text>L-threonyl-[protein] + FAD = FMN-L-threonyl-[protein] + AMP + H(+)</text>
        <dbReference type="Rhea" id="RHEA:36847"/>
        <dbReference type="Rhea" id="RHEA-COMP:11060"/>
        <dbReference type="Rhea" id="RHEA-COMP:11061"/>
        <dbReference type="ChEBI" id="CHEBI:15378"/>
        <dbReference type="ChEBI" id="CHEBI:30013"/>
        <dbReference type="ChEBI" id="CHEBI:57692"/>
        <dbReference type="ChEBI" id="CHEBI:74257"/>
        <dbReference type="ChEBI" id="CHEBI:456215"/>
        <dbReference type="EC" id="2.7.1.180"/>
    </reaction>
</comment>
<dbReference type="GO" id="GO:0016740">
    <property type="term" value="F:transferase activity"/>
    <property type="evidence" value="ECO:0007669"/>
    <property type="project" value="UniProtKB-UniRule"/>
</dbReference>
<evidence type="ECO:0000256" key="1">
    <source>
        <dbReference type="ARBA" id="ARBA00011955"/>
    </source>
</evidence>
<comment type="subcellular location">
    <subcellularLocation>
        <location evidence="12">Cell inner membrane</location>
        <topology evidence="12">Lipid-anchor</topology>
        <orientation evidence="12">Periplasmic side</orientation>
    </subcellularLocation>
</comment>
<keyword evidence="12" id="KW-0997">Cell inner membrane</keyword>
<proteinExistence type="inferred from homology"/>
<keyword evidence="13" id="KW-0175">Coiled coil</keyword>
<dbReference type="PANTHER" id="PTHR30040">
    <property type="entry name" value="THIAMINE BIOSYNTHESIS LIPOPROTEIN APBE"/>
    <property type="match status" value="1"/>
</dbReference>
<keyword evidence="12" id="KW-0472">Membrane</keyword>
<keyword evidence="12 14" id="KW-0449">Lipoprotein</keyword>
<feature type="binding site" evidence="11">
    <location>
        <position position="325"/>
    </location>
    <ligand>
        <name>Mg(2+)</name>
        <dbReference type="ChEBI" id="CHEBI:18420"/>
    </ligand>
</feature>
<dbReference type="Gene3D" id="3.10.520.10">
    <property type="entry name" value="ApbE-like domains"/>
    <property type="match status" value="1"/>
</dbReference>
<dbReference type="GO" id="GO:0005886">
    <property type="term" value="C:plasma membrane"/>
    <property type="evidence" value="ECO:0007669"/>
    <property type="project" value="UniProtKB-SubCell"/>
</dbReference>
<comment type="function">
    <text evidence="12">Flavin transferase that catalyzes the transfer of the FMN moiety of FAD and its covalent binding to the hydroxyl group of a threonine residue in a target flavoprotein.</text>
</comment>
<comment type="cofactor">
    <cofactor evidence="11">
        <name>Mg(2+)</name>
        <dbReference type="ChEBI" id="CHEBI:18420"/>
    </cofactor>
    <cofactor evidence="11">
        <name>Mn(2+)</name>
        <dbReference type="ChEBI" id="CHEBI:29035"/>
    </cofactor>
    <text evidence="11">Magnesium. Can also use manganese.</text>
</comment>
<dbReference type="EC" id="2.7.1.180" evidence="1 10"/>
<keyword evidence="5 10" id="KW-0479">Metal-binding</keyword>
<evidence type="ECO:0000256" key="6">
    <source>
        <dbReference type="ARBA" id="ARBA00022827"/>
    </source>
</evidence>
<protein>
    <recommendedName>
        <fullName evidence="2 10">FAD:protein FMN transferase</fullName>
        <ecNumber evidence="1 10">2.7.1.180</ecNumber>
    </recommendedName>
    <alternativeName>
        <fullName evidence="8 10">Flavin transferase</fullName>
    </alternativeName>
</protein>
<dbReference type="GO" id="GO:0046872">
    <property type="term" value="F:metal ion binding"/>
    <property type="evidence" value="ECO:0007669"/>
    <property type="project" value="UniProtKB-UniRule"/>
</dbReference>
<evidence type="ECO:0000256" key="2">
    <source>
        <dbReference type="ARBA" id="ARBA00016337"/>
    </source>
</evidence>
<evidence type="ECO:0000256" key="13">
    <source>
        <dbReference type="SAM" id="Coils"/>
    </source>
</evidence>
<evidence type="ECO:0000256" key="10">
    <source>
        <dbReference type="PIRNR" id="PIRNR006268"/>
    </source>
</evidence>
<evidence type="ECO:0000256" key="7">
    <source>
        <dbReference type="ARBA" id="ARBA00022842"/>
    </source>
</evidence>
<keyword evidence="3 10" id="KW-0285">Flavoprotein</keyword>
<keyword evidence="6 10" id="KW-0274">FAD</keyword>
<dbReference type="Proteomes" id="UP000316921">
    <property type="component" value="Chromosome"/>
</dbReference>
<keyword evidence="4 10" id="KW-0808">Transferase</keyword>
<dbReference type="PROSITE" id="PS51257">
    <property type="entry name" value="PROKAR_LIPOPROTEIN"/>
    <property type="match status" value="1"/>
</dbReference>
<evidence type="ECO:0000256" key="3">
    <source>
        <dbReference type="ARBA" id="ARBA00022630"/>
    </source>
</evidence>
<dbReference type="InterPro" id="IPR024932">
    <property type="entry name" value="ApbE"/>
</dbReference>
<gene>
    <name evidence="14" type="primary">apbE_6</name>
    <name evidence="14" type="ORF">Pla133_36710</name>
</gene>
<evidence type="ECO:0000256" key="9">
    <source>
        <dbReference type="ARBA" id="ARBA00048540"/>
    </source>
</evidence>
<dbReference type="PIRSF" id="PIRSF006268">
    <property type="entry name" value="ApbE"/>
    <property type="match status" value="1"/>
</dbReference>
<feature type="coiled-coil region" evidence="13">
    <location>
        <begin position="79"/>
        <end position="113"/>
    </location>
</feature>
<name>A0A518BNL3_9BACT</name>